<organism evidence="1 2">
    <name type="scientific">Dyadobacter luticola</name>
    <dbReference type="NCBI Taxonomy" id="1979387"/>
    <lineage>
        <taxon>Bacteria</taxon>
        <taxon>Pseudomonadati</taxon>
        <taxon>Bacteroidota</taxon>
        <taxon>Cytophagia</taxon>
        <taxon>Cytophagales</taxon>
        <taxon>Spirosomataceae</taxon>
        <taxon>Dyadobacter</taxon>
    </lineage>
</organism>
<sequence length="94" mass="10562">MNTFENSANKSTNNSHSDLTQTELAMLGDVRKFFQTDSCAEIIGSMNSLLEALLFCKDLENVTPEMRVDIANQLRTVTLLSKLNERNVRNIPQA</sequence>
<keyword evidence="2" id="KW-1185">Reference proteome</keyword>
<dbReference type="AlphaFoldDB" id="A0A5R9KPE8"/>
<dbReference type="EMBL" id="VCEJ01000008">
    <property type="protein sequence ID" value="TLU98019.1"/>
    <property type="molecule type" value="Genomic_DNA"/>
</dbReference>
<protein>
    <submittedName>
        <fullName evidence="1">Uncharacterized protein</fullName>
    </submittedName>
</protein>
<gene>
    <name evidence="1" type="ORF">FEN17_24845</name>
</gene>
<evidence type="ECO:0000313" key="1">
    <source>
        <dbReference type="EMBL" id="TLU98019.1"/>
    </source>
</evidence>
<dbReference type="Proteomes" id="UP000306402">
    <property type="component" value="Unassembled WGS sequence"/>
</dbReference>
<reference evidence="1 2" key="1">
    <citation type="submission" date="2019-05" db="EMBL/GenBank/DDBJ databases">
        <authorList>
            <person name="Qu J.-H."/>
        </authorList>
    </citation>
    <scope>NUCLEOTIDE SEQUENCE [LARGE SCALE GENOMIC DNA]</scope>
    <source>
        <strain evidence="1 2">T17</strain>
    </source>
</reference>
<accession>A0A5R9KPE8</accession>
<proteinExistence type="predicted"/>
<comment type="caution">
    <text evidence="1">The sequence shown here is derived from an EMBL/GenBank/DDBJ whole genome shotgun (WGS) entry which is preliminary data.</text>
</comment>
<evidence type="ECO:0000313" key="2">
    <source>
        <dbReference type="Proteomes" id="UP000306402"/>
    </source>
</evidence>
<dbReference type="OrthoDB" id="966122at2"/>
<name>A0A5R9KPE8_9BACT</name>